<gene>
    <name evidence="1" type="ORF">C7959_11521</name>
</gene>
<evidence type="ECO:0000313" key="1">
    <source>
        <dbReference type="EMBL" id="TDX51145.1"/>
    </source>
</evidence>
<reference evidence="1 2" key="1">
    <citation type="submission" date="2019-03" db="EMBL/GenBank/DDBJ databases">
        <title>Subsurface microbial communities from deep shales in Ohio and West Virginia, USA.</title>
        <authorList>
            <person name="Wrighton K."/>
        </authorList>
    </citation>
    <scope>NUCLEOTIDE SEQUENCE [LARGE SCALE GENOMIC DNA]</scope>
    <source>
        <strain evidence="1 2">MSL 6dP</strain>
    </source>
</reference>
<dbReference type="Proteomes" id="UP000295832">
    <property type="component" value="Unassembled WGS sequence"/>
</dbReference>
<dbReference type="InterPro" id="IPR022385">
    <property type="entry name" value="Rhs_assc_core"/>
</dbReference>
<dbReference type="PANTHER" id="PTHR32305:SF15">
    <property type="entry name" value="PROTEIN RHSA-RELATED"/>
    <property type="match status" value="1"/>
</dbReference>
<dbReference type="RefSeq" id="WP_134116968.1">
    <property type="nucleotide sequence ID" value="NZ_SOEG01000015.1"/>
</dbReference>
<protein>
    <submittedName>
        <fullName evidence="1">RHS repeat-associated protein</fullName>
    </submittedName>
</protein>
<dbReference type="PANTHER" id="PTHR32305">
    <property type="match status" value="1"/>
</dbReference>
<dbReference type="InterPro" id="IPR050708">
    <property type="entry name" value="T6SS_VgrG/RHS"/>
</dbReference>
<name>A0A4R8GXX0_9FIRM</name>
<dbReference type="Gene3D" id="2.180.10.10">
    <property type="entry name" value="RHS repeat-associated core"/>
    <property type="match status" value="1"/>
</dbReference>
<dbReference type="AlphaFoldDB" id="A0A4R8GXX0"/>
<sequence length="326" mass="36064">MNYAYDPIGRRISVTEDGQERDYLWDGNSLIATYVSGSMENLYAVGSGIDEVLGVYGDQTQYLHSNHLGSITGITGTDGSVLGARSYTPYGMVRSTTGTFNSKLGFIGRSQSSTTGLTYIRARYYDASVGRFNRIDPIQDGLNWYGYAGGNPIRYYDPYGLDIIVLNDSDAVGLIGGPYGHNAILVGEEGNWNYYSKDGPGFLLGGKEIGDSGHFRTTNGNARIPYKTFKRFNEDEDISARYNTRVRFETNCEETDKARQKAEEIFDRKYNFFDENCADLVEQVAHAAGVDLSNSDISVFGVKATIPNIQIFGASLEKLVRDALRN</sequence>
<keyword evidence="2" id="KW-1185">Reference proteome</keyword>
<accession>A0A4R8GXX0</accession>
<dbReference type="EMBL" id="SOEG01000015">
    <property type="protein sequence ID" value="TDX51145.1"/>
    <property type="molecule type" value="Genomic_DNA"/>
</dbReference>
<organism evidence="1 2">
    <name type="scientific">Orenia marismortui</name>
    <dbReference type="NCBI Taxonomy" id="46469"/>
    <lineage>
        <taxon>Bacteria</taxon>
        <taxon>Bacillati</taxon>
        <taxon>Bacillota</taxon>
        <taxon>Clostridia</taxon>
        <taxon>Halanaerobiales</taxon>
        <taxon>Halobacteroidaceae</taxon>
        <taxon>Orenia</taxon>
    </lineage>
</organism>
<comment type="caution">
    <text evidence="1">The sequence shown here is derived from an EMBL/GenBank/DDBJ whole genome shotgun (WGS) entry which is preliminary data.</text>
</comment>
<evidence type="ECO:0000313" key="2">
    <source>
        <dbReference type="Proteomes" id="UP000295832"/>
    </source>
</evidence>
<proteinExistence type="predicted"/>
<dbReference type="NCBIfam" id="TIGR03696">
    <property type="entry name" value="Rhs_assc_core"/>
    <property type="match status" value="1"/>
</dbReference>